<gene>
    <name evidence="1" type="ORF">HPE56_09840</name>
</gene>
<protein>
    <submittedName>
        <fullName evidence="1">Phenylacetate--CoA ligase family protein</fullName>
    </submittedName>
</protein>
<proteinExistence type="predicted"/>
<evidence type="ECO:0000313" key="2">
    <source>
        <dbReference type="Proteomes" id="UP001166021"/>
    </source>
</evidence>
<reference evidence="1" key="1">
    <citation type="submission" date="2020-05" db="EMBL/GenBank/DDBJ databases">
        <title>The draft genome sequence of Maribacter sp. ANRC-HE7.</title>
        <authorList>
            <person name="Mu L."/>
        </authorList>
    </citation>
    <scope>NUCLEOTIDE SEQUENCE</scope>
    <source>
        <strain evidence="1">ANRC-HE7</strain>
    </source>
</reference>
<dbReference type="SUPFAM" id="SSF56801">
    <property type="entry name" value="Acetyl-CoA synthetase-like"/>
    <property type="match status" value="1"/>
</dbReference>
<name>A0ABR7UZY7_9FLAO</name>
<evidence type="ECO:0000313" key="1">
    <source>
        <dbReference type="EMBL" id="MBD0778093.1"/>
    </source>
</evidence>
<dbReference type="PANTHER" id="PTHR36932:SF1">
    <property type="entry name" value="CAPSULAR POLYSACCHARIDE BIOSYNTHESIS PROTEIN"/>
    <property type="match status" value="1"/>
</dbReference>
<dbReference type="EMBL" id="JABTCF010000005">
    <property type="protein sequence ID" value="MBD0778093.1"/>
    <property type="molecule type" value="Genomic_DNA"/>
</dbReference>
<comment type="caution">
    <text evidence="1">The sequence shown here is derived from an EMBL/GenBank/DDBJ whole genome shotgun (WGS) entry which is preliminary data.</text>
</comment>
<dbReference type="GO" id="GO:0016874">
    <property type="term" value="F:ligase activity"/>
    <property type="evidence" value="ECO:0007669"/>
    <property type="project" value="UniProtKB-KW"/>
</dbReference>
<dbReference type="PANTHER" id="PTHR36932">
    <property type="entry name" value="CAPSULAR POLYSACCHARIDE BIOSYNTHESIS PROTEIN"/>
    <property type="match status" value="1"/>
</dbReference>
<accession>A0ABR7UZY7</accession>
<dbReference type="InterPro" id="IPR042099">
    <property type="entry name" value="ANL_N_sf"/>
</dbReference>
<keyword evidence="2" id="KW-1185">Reference proteome</keyword>
<organism evidence="1 2">
    <name type="scientific">Maribacter aquimaris</name>
    <dbReference type="NCBI Taxonomy" id="2737171"/>
    <lineage>
        <taxon>Bacteria</taxon>
        <taxon>Pseudomonadati</taxon>
        <taxon>Bacteroidota</taxon>
        <taxon>Flavobacteriia</taxon>
        <taxon>Flavobacteriales</taxon>
        <taxon>Flavobacteriaceae</taxon>
        <taxon>Maribacter</taxon>
    </lineage>
</organism>
<sequence>MGYLDFMKKSDGWSEKELLDYQTKRCKEFLEFVYKYSPYFKGFFDRNGFKPSEFKHLEQLKQLPPFTKENLIKYNDEIQTNYQFKKLFISSTSGTSGQLLKFWKNEEWDSGTRAAIFRGYSWYGVNPWDRNGYLWGYNISQKEARKIKILDKLQNRFRLFSYTQSEIEKFARNLKGAKYLHGYSSVIYEVAKLVNKSGLKDDYDLKMIKGTSEKVYDSYQEEVKKAFGLKIIEEYGSAESGAIAFECPEGNMHIAMENVIVEEEDGQILVTNLLSKSFPIIRYRLGDSIKMADPNYKCPCGRAHAVILDVQGRLGEKIIGKVHEYPSVLLNIFFKGITTKHGILLNYQLRQNFKGLVDMDIEQEELGNGPILEKELRNYFKDDIEFTIRYGQNIHKMDGKLKNFITTLKN</sequence>
<dbReference type="Proteomes" id="UP001166021">
    <property type="component" value="Unassembled WGS sequence"/>
</dbReference>
<dbReference type="Gene3D" id="3.40.50.12780">
    <property type="entry name" value="N-terminal domain of ligase-like"/>
    <property type="match status" value="1"/>
</dbReference>
<dbReference type="InterPro" id="IPR053158">
    <property type="entry name" value="CapK_Type1_Caps_Biosynth"/>
</dbReference>
<keyword evidence="1" id="KW-0436">Ligase</keyword>